<name>A0A2D0N624_FLAN2</name>
<evidence type="ECO:0000313" key="2">
    <source>
        <dbReference type="EMBL" id="PHN03609.1"/>
    </source>
</evidence>
<keyword evidence="3" id="KW-1185">Reference proteome</keyword>
<accession>A0A2D0N624</accession>
<reference evidence="2 3" key="1">
    <citation type="submission" date="2017-10" db="EMBL/GenBank/DDBJ databases">
        <title>The draft genome sequence of Lewinella nigricans NBRC 102662.</title>
        <authorList>
            <person name="Wang K."/>
        </authorList>
    </citation>
    <scope>NUCLEOTIDE SEQUENCE [LARGE SCALE GENOMIC DNA]</scope>
    <source>
        <strain evidence="2 3">NBRC 102662</strain>
    </source>
</reference>
<feature type="transmembrane region" description="Helical" evidence="1">
    <location>
        <begin position="293"/>
        <end position="311"/>
    </location>
</feature>
<protein>
    <recommendedName>
        <fullName evidence="4">DUF4350 domain-containing protein</fullName>
    </recommendedName>
</protein>
<organism evidence="2 3">
    <name type="scientific">Flavilitoribacter nigricans (strain ATCC 23147 / DSM 23189 / NBRC 102662 / NCIMB 1420 / SS-2)</name>
    <name type="common">Lewinella nigricans</name>
    <dbReference type="NCBI Taxonomy" id="1122177"/>
    <lineage>
        <taxon>Bacteria</taxon>
        <taxon>Pseudomonadati</taxon>
        <taxon>Bacteroidota</taxon>
        <taxon>Saprospiria</taxon>
        <taxon>Saprospirales</taxon>
        <taxon>Lewinellaceae</taxon>
        <taxon>Flavilitoribacter</taxon>
    </lineage>
</organism>
<sequence>MKGNRTIWLIVIGLLLLLVLAYFLSSDLHDWSVSYRGNSKDPYGTFLMSELLSDYYPDEEYEVLTDSFTMSLPLSGGDSARANYVFVGGGMYLRPSDTQRLLDFVANGNQAVIATNVLPFDLMFELYFEECDSIWWDGFSSKYDTLIRANFEHPGLHASRDYPYRFYDKGTPVPYEWKYFEDYYFCGLEEGLVPIGTFNDGLINFAQRPYGRGNFYLHSTPLVFTNYHLLDENNLEYVDKVFSHLQEGPIYWDEYSRVSERMGQAINDRNPSGSRNRLLSAESPLQFILSKPALTWAWYLLLAGILLYMLFLSRRRQRIIPVLRKNTNTSLEFLTTIGHLYFLQNNHKQLAIQKMQYFRNFVREKYNVQGLELDEEFKQKLKQRSEVKATIIDKIVLMYNNIKNASIVTENTLIDFHKAMEQFYRHCK</sequence>
<dbReference type="Proteomes" id="UP000223913">
    <property type="component" value="Unassembled WGS sequence"/>
</dbReference>
<keyword evidence="1" id="KW-1133">Transmembrane helix</keyword>
<dbReference type="EMBL" id="PDUD01000030">
    <property type="protein sequence ID" value="PHN03609.1"/>
    <property type="molecule type" value="Genomic_DNA"/>
</dbReference>
<keyword evidence="1" id="KW-0812">Transmembrane</keyword>
<gene>
    <name evidence="2" type="ORF">CRP01_25455</name>
</gene>
<evidence type="ECO:0000256" key="1">
    <source>
        <dbReference type="SAM" id="Phobius"/>
    </source>
</evidence>
<comment type="caution">
    <text evidence="2">The sequence shown here is derived from an EMBL/GenBank/DDBJ whole genome shotgun (WGS) entry which is preliminary data.</text>
</comment>
<dbReference type="RefSeq" id="WP_099152936.1">
    <property type="nucleotide sequence ID" value="NZ_PDUD01000030.1"/>
</dbReference>
<evidence type="ECO:0008006" key="4">
    <source>
        <dbReference type="Google" id="ProtNLM"/>
    </source>
</evidence>
<dbReference type="OrthoDB" id="1111222at2"/>
<dbReference type="AlphaFoldDB" id="A0A2D0N624"/>
<evidence type="ECO:0000313" key="3">
    <source>
        <dbReference type="Proteomes" id="UP000223913"/>
    </source>
</evidence>
<keyword evidence="1" id="KW-0472">Membrane</keyword>
<proteinExistence type="predicted"/>